<dbReference type="OrthoDB" id="291845at2"/>
<dbReference type="AlphaFoldDB" id="A0A5C6EFK6"/>
<protein>
    <submittedName>
        <fullName evidence="2">Uncharacterized protein</fullName>
    </submittedName>
</protein>
<proteinExistence type="predicted"/>
<gene>
    <name evidence="2" type="ORF">Poly51_50430</name>
</gene>
<dbReference type="Proteomes" id="UP000318288">
    <property type="component" value="Unassembled WGS sequence"/>
</dbReference>
<evidence type="ECO:0000256" key="1">
    <source>
        <dbReference type="SAM" id="MobiDB-lite"/>
    </source>
</evidence>
<sequence length="135" mass="15495">MKRRTVMSGKSPLPRRRDASLSRRRFQRRGAAFFMLVLAVLIVIVAATGAMIRGEWATRHQQRDRASVRTLQSAIDAVRDVAENEMTLPLAEDSNERIIVTKDFPSQKITARWMRGEKELDQLVRPFENTSRGNE</sequence>
<comment type="caution">
    <text evidence="2">The sequence shown here is derived from an EMBL/GenBank/DDBJ whole genome shotgun (WGS) entry which is preliminary data.</text>
</comment>
<evidence type="ECO:0000313" key="3">
    <source>
        <dbReference type="Proteomes" id="UP000318288"/>
    </source>
</evidence>
<accession>A0A5C6EFK6</accession>
<reference evidence="2 3" key="1">
    <citation type="submission" date="2019-02" db="EMBL/GenBank/DDBJ databases">
        <title>Deep-cultivation of Planctomycetes and their phenomic and genomic characterization uncovers novel biology.</title>
        <authorList>
            <person name="Wiegand S."/>
            <person name="Jogler M."/>
            <person name="Boedeker C."/>
            <person name="Pinto D."/>
            <person name="Vollmers J."/>
            <person name="Rivas-Marin E."/>
            <person name="Kohn T."/>
            <person name="Peeters S.H."/>
            <person name="Heuer A."/>
            <person name="Rast P."/>
            <person name="Oberbeckmann S."/>
            <person name="Bunk B."/>
            <person name="Jeske O."/>
            <person name="Meyerdierks A."/>
            <person name="Storesund J.E."/>
            <person name="Kallscheuer N."/>
            <person name="Luecker S."/>
            <person name="Lage O.M."/>
            <person name="Pohl T."/>
            <person name="Merkel B.J."/>
            <person name="Hornburger P."/>
            <person name="Mueller R.-W."/>
            <person name="Bruemmer F."/>
            <person name="Labrenz M."/>
            <person name="Spormann A.M."/>
            <person name="Op Den Camp H."/>
            <person name="Overmann J."/>
            <person name="Amann R."/>
            <person name="Jetten M.S.M."/>
            <person name="Mascher T."/>
            <person name="Medema M.H."/>
            <person name="Devos D.P."/>
            <person name="Kaster A.-K."/>
            <person name="Ovreas L."/>
            <person name="Rohde M."/>
            <person name="Galperin M.Y."/>
            <person name="Jogler C."/>
        </authorList>
    </citation>
    <scope>NUCLEOTIDE SEQUENCE [LARGE SCALE GENOMIC DNA]</scope>
    <source>
        <strain evidence="2 3">Poly51</strain>
    </source>
</reference>
<evidence type="ECO:0000313" key="2">
    <source>
        <dbReference type="EMBL" id="TWU47244.1"/>
    </source>
</evidence>
<dbReference type="RefSeq" id="WP_146460911.1">
    <property type="nucleotide sequence ID" value="NZ_SJPW01000007.1"/>
</dbReference>
<organism evidence="2 3">
    <name type="scientific">Rubripirellula tenax</name>
    <dbReference type="NCBI Taxonomy" id="2528015"/>
    <lineage>
        <taxon>Bacteria</taxon>
        <taxon>Pseudomonadati</taxon>
        <taxon>Planctomycetota</taxon>
        <taxon>Planctomycetia</taxon>
        <taxon>Pirellulales</taxon>
        <taxon>Pirellulaceae</taxon>
        <taxon>Rubripirellula</taxon>
    </lineage>
</organism>
<name>A0A5C6EFK6_9BACT</name>
<feature type="region of interest" description="Disordered" evidence="1">
    <location>
        <begin position="1"/>
        <end position="21"/>
    </location>
</feature>
<dbReference type="EMBL" id="SJPW01000007">
    <property type="protein sequence ID" value="TWU47244.1"/>
    <property type="molecule type" value="Genomic_DNA"/>
</dbReference>
<keyword evidence="3" id="KW-1185">Reference proteome</keyword>